<organism evidence="1 2">
    <name type="scientific">Absidia repens</name>
    <dbReference type="NCBI Taxonomy" id="90262"/>
    <lineage>
        <taxon>Eukaryota</taxon>
        <taxon>Fungi</taxon>
        <taxon>Fungi incertae sedis</taxon>
        <taxon>Mucoromycota</taxon>
        <taxon>Mucoromycotina</taxon>
        <taxon>Mucoromycetes</taxon>
        <taxon>Mucorales</taxon>
        <taxon>Cunninghamellaceae</taxon>
        <taxon>Absidia</taxon>
    </lineage>
</organism>
<name>A0A1X2I1X6_9FUNG</name>
<keyword evidence="2" id="KW-1185">Reference proteome</keyword>
<protein>
    <submittedName>
        <fullName evidence="1">Uncharacterized protein</fullName>
    </submittedName>
</protein>
<accession>A0A1X2I1X6</accession>
<evidence type="ECO:0000313" key="1">
    <source>
        <dbReference type="EMBL" id="ORZ07419.1"/>
    </source>
</evidence>
<reference evidence="1 2" key="1">
    <citation type="submission" date="2016-07" db="EMBL/GenBank/DDBJ databases">
        <title>Pervasive Adenine N6-methylation of Active Genes in Fungi.</title>
        <authorList>
            <consortium name="DOE Joint Genome Institute"/>
            <person name="Mondo S.J."/>
            <person name="Dannebaum R.O."/>
            <person name="Kuo R.C."/>
            <person name="Labutti K."/>
            <person name="Haridas S."/>
            <person name="Kuo A."/>
            <person name="Salamov A."/>
            <person name="Ahrendt S.R."/>
            <person name="Lipzen A."/>
            <person name="Sullivan W."/>
            <person name="Andreopoulos W.B."/>
            <person name="Clum A."/>
            <person name="Lindquist E."/>
            <person name="Daum C."/>
            <person name="Ramamoorthy G.K."/>
            <person name="Gryganskyi A."/>
            <person name="Culley D."/>
            <person name="Magnuson J.K."/>
            <person name="James T.Y."/>
            <person name="O'Malley M.A."/>
            <person name="Stajich J.E."/>
            <person name="Spatafora J.W."/>
            <person name="Visel A."/>
            <person name="Grigoriev I.V."/>
        </authorList>
    </citation>
    <scope>NUCLEOTIDE SEQUENCE [LARGE SCALE GENOMIC DNA]</scope>
    <source>
        <strain evidence="1 2">NRRL 1336</strain>
    </source>
</reference>
<proteinExistence type="predicted"/>
<sequence length="181" mass="20588">MLSVRLQLMEWMDAMDRLTLVFCTRHPLPSRTPLLPTFASHFKAIQPGLMACLTTTTAVSGIQCNFNLNTTTTNNDIRLFRHSKGHALWLSPRVIYHFHKANNGRSFYQDMGGESHPLWSSLGLDPAHDPLDAVSIPLFLSDPTLTESTHRLPWHGLRTDLQVVGSRKKNIWLVYPFCSNY</sequence>
<dbReference type="Proteomes" id="UP000193560">
    <property type="component" value="Unassembled WGS sequence"/>
</dbReference>
<feature type="non-terminal residue" evidence="1">
    <location>
        <position position="181"/>
    </location>
</feature>
<dbReference type="EMBL" id="MCGE01000035">
    <property type="protein sequence ID" value="ORZ07419.1"/>
    <property type="molecule type" value="Genomic_DNA"/>
</dbReference>
<comment type="caution">
    <text evidence="1">The sequence shown here is derived from an EMBL/GenBank/DDBJ whole genome shotgun (WGS) entry which is preliminary data.</text>
</comment>
<evidence type="ECO:0000313" key="2">
    <source>
        <dbReference type="Proteomes" id="UP000193560"/>
    </source>
</evidence>
<dbReference type="AlphaFoldDB" id="A0A1X2I1X6"/>
<gene>
    <name evidence="1" type="ORF">BCR42DRAFT_426230</name>
</gene>